<reference evidence="8 9" key="1">
    <citation type="submission" date="2019-12" db="EMBL/GenBank/DDBJ databases">
        <authorList>
            <person name="Floudas D."/>
            <person name="Bentzer J."/>
            <person name="Ahren D."/>
            <person name="Johansson T."/>
            <person name="Persson P."/>
            <person name="Tunlid A."/>
        </authorList>
    </citation>
    <scope>NUCLEOTIDE SEQUENCE [LARGE SCALE GENOMIC DNA]</scope>
    <source>
        <strain evidence="8 9">CBS 102.39</strain>
    </source>
</reference>
<dbReference type="GO" id="GO:0008270">
    <property type="term" value="F:zinc ion binding"/>
    <property type="evidence" value="ECO:0007669"/>
    <property type="project" value="InterPro"/>
</dbReference>
<dbReference type="InterPro" id="IPR007219">
    <property type="entry name" value="XnlR_reg_dom"/>
</dbReference>
<dbReference type="EMBL" id="JAACJL010000002">
    <property type="protein sequence ID" value="KAF4622378.1"/>
    <property type="molecule type" value="Genomic_DNA"/>
</dbReference>
<feature type="domain" description="Xylanolytic transcriptional activator regulatory" evidence="7">
    <location>
        <begin position="354"/>
        <end position="430"/>
    </location>
</feature>
<organism evidence="8 9">
    <name type="scientific">Agrocybe pediades</name>
    <dbReference type="NCBI Taxonomy" id="84607"/>
    <lineage>
        <taxon>Eukaryota</taxon>
        <taxon>Fungi</taxon>
        <taxon>Dikarya</taxon>
        <taxon>Basidiomycota</taxon>
        <taxon>Agaricomycotina</taxon>
        <taxon>Agaricomycetes</taxon>
        <taxon>Agaricomycetidae</taxon>
        <taxon>Agaricales</taxon>
        <taxon>Agaricineae</taxon>
        <taxon>Strophariaceae</taxon>
        <taxon>Agrocybe</taxon>
    </lineage>
</organism>
<sequence length="819" mass="90740">MSFSSSSSPPLSPSLSSTLSVSPSPSRYPSPTPSADFSPNISKREYLLAQIRQKDTIIDSLLKQLHNPYIATPLSIASYRMATSPSDHNNQNVLAWLDRLQSSVRDAGKKSPGAFLDIRGADGNEEESEGENENKRIQDQFSKAAVMKTEGNDEADGEGPLQDSEKPQSSLPESHVPLGLIAALSLSSSKASKKNDQSKDPKLDDDLNDDNVGVANETYFMPGPATDLGMRASLIEQHSAPEILVHGLVKPEDVEKLFQIFYERVNPFISLLDPVLHTPASTFARCPFLFTVICAISSRYYAEKSEIYPIAMHFAKHSAANALIDGWKSVELCQAYILMSIYAVPARRWEEDRSWLYTGLAIRIATDLNLHHVSTVKPTSEKQEREILNKTRVWMICFNLDRSTATQFGKPSTIKEDFIVRNAKDWYKKSQYNLSYDIHLCGYSALLQIVAKFHDEIFSDPSSPTGLNKKVDFRAITLAHNTRLTEYYEEWDKRFKDDSDATDPGSALRCSLLPFLVGYSRLVMFSFGFQQAYQRGFENEDSIFFTTCLEAAKSVIENMINGLAPSGYMRYAPDGHFVFASFASAFLLKLLRPEFSSFLEKEQENEIFDLIGRLIQTLSSPKIAIDDRHTPKLYARFLAGLLSRHRRDGATVGRLQTIPAVPHTIPPSSVPGQAAPSANTLGAGHYPSAQNGNGGGGGILSQGMEHQTMHQMPTETPVYMPEATFATSTGQIDFGADYDMTYGASEFSDQEMLATMQAIKNPAWWQNMMMPGFSWPEASPSPPANPHNYPANMVNSSYLSNLGPSAAGFGMFHGAEVMM</sequence>
<evidence type="ECO:0000256" key="6">
    <source>
        <dbReference type="SAM" id="MobiDB-lite"/>
    </source>
</evidence>
<evidence type="ECO:0000256" key="4">
    <source>
        <dbReference type="ARBA" id="ARBA00023163"/>
    </source>
</evidence>
<keyword evidence="2" id="KW-0805">Transcription regulation</keyword>
<dbReference type="Pfam" id="PF04082">
    <property type="entry name" value="Fungal_trans"/>
    <property type="match status" value="1"/>
</dbReference>
<comment type="caution">
    <text evidence="8">The sequence shown here is derived from an EMBL/GenBank/DDBJ whole genome shotgun (WGS) entry which is preliminary data.</text>
</comment>
<dbReference type="GO" id="GO:0000981">
    <property type="term" value="F:DNA-binding transcription factor activity, RNA polymerase II-specific"/>
    <property type="evidence" value="ECO:0007669"/>
    <property type="project" value="TreeGrafter"/>
</dbReference>
<accession>A0A8H4VTW1</accession>
<evidence type="ECO:0000313" key="8">
    <source>
        <dbReference type="EMBL" id="KAF4622378.1"/>
    </source>
</evidence>
<evidence type="ECO:0000256" key="2">
    <source>
        <dbReference type="ARBA" id="ARBA00023015"/>
    </source>
</evidence>
<dbReference type="GO" id="GO:0000976">
    <property type="term" value="F:transcription cis-regulatory region binding"/>
    <property type="evidence" value="ECO:0007669"/>
    <property type="project" value="TreeGrafter"/>
</dbReference>
<evidence type="ECO:0000256" key="3">
    <source>
        <dbReference type="ARBA" id="ARBA00023125"/>
    </source>
</evidence>
<dbReference type="InterPro" id="IPR051089">
    <property type="entry name" value="prtT"/>
</dbReference>
<dbReference type="GO" id="GO:0005634">
    <property type="term" value="C:nucleus"/>
    <property type="evidence" value="ECO:0007669"/>
    <property type="project" value="UniProtKB-SubCell"/>
</dbReference>
<name>A0A8H4VTW1_9AGAR</name>
<dbReference type="GO" id="GO:0006351">
    <property type="term" value="P:DNA-templated transcription"/>
    <property type="evidence" value="ECO:0007669"/>
    <property type="project" value="InterPro"/>
</dbReference>
<dbReference type="AlphaFoldDB" id="A0A8H4VTW1"/>
<evidence type="ECO:0000256" key="5">
    <source>
        <dbReference type="ARBA" id="ARBA00023242"/>
    </source>
</evidence>
<feature type="compositionally biased region" description="Low complexity" evidence="6">
    <location>
        <begin position="1"/>
        <end position="25"/>
    </location>
</feature>
<evidence type="ECO:0000256" key="1">
    <source>
        <dbReference type="ARBA" id="ARBA00004123"/>
    </source>
</evidence>
<dbReference type="CDD" id="cd12148">
    <property type="entry name" value="fungal_TF_MHR"/>
    <property type="match status" value="1"/>
</dbReference>
<gene>
    <name evidence="8" type="ORF">D9613_009281</name>
</gene>
<dbReference type="SMART" id="SM00906">
    <property type="entry name" value="Fungal_trans"/>
    <property type="match status" value="1"/>
</dbReference>
<keyword evidence="3" id="KW-0238">DNA-binding</keyword>
<evidence type="ECO:0000313" key="9">
    <source>
        <dbReference type="Proteomes" id="UP000521872"/>
    </source>
</evidence>
<feature type="compositionally biased region" description="Basic and acidic residues" evidence="6">
    <location>
        <begin position="193"/>
        <end position="205"/>
    </location>
</feature>
<keyword evidence="4" id="KW-0804">Transcription</keyword>
<dbReference type="PANTHER" id="PTHR31845">
    <property type="entry name" value="FINGER DOMAIN PROTEIN, PUTATIVE-RELATED"/>
    <property type="match status" value="1"/>
</dbReference>
<feature type="region of interest" description="Disordered" evidence="6">
    <location>
        <begin position="106"/>
        <end position="136"/>
    </location>
</feature>
<feature type="region of interest" description="Disordered" evidence="6">
    <location>
        <begin position="189"/>
        <end position="209"/>
    </location>
</feature>
<protein>
    <recommendedName>
        <fullName evidence="7">Xylanolytic transcriptional activator regulatory domain-containing protein</fullName>
    </recommendedName>
</protein>
<feature type="region of interest" description="Disordered" evidence="6">
    <location>
        <begin position="149"/>
        <end position="173"/>
    </location>
</feature>
<dbReference type="Proteomes" id="UP000521872">
    <property type="component" value="Unassembled WGS sequence"/>
</dbReference>
<evidence type="ECO:0000259" key="7">
    <source>
        <dbReference type="SMART" id="SM00906"/>
    </source>
</evidence>
<comment type="subcellular location">
    <subcellularLocation>
        <location evidence="1">Nucleus</location>
    </subcellularLocation>
</comment>
<proteinExistence type="predicted"/>
<keyword evidence="9" id="KW-1185">Reference proteome</keyword>
<dbReference type="PANTHER" id="PTHR31845:SF19">
    <property type="entry name" value="TRANSCRIPTION FACTOR DOMAIN-CONTAINING PROTEIN"/>
    <property type="match status" value="1"/>
</dbReference>
<feature type="region of interest" description="Disordered" evidence="6">
    <location>
        <begin position="1"/>
        <end position="39"/>
    </location>
</feature>
<keyword evidence="5" id="KW-0539">Nucleus</keyword>